<dbReference type="SMART" id="SM00248">
    <property type="entry name" value="ANK"/>
    <property type="match status" value="3"/>
</dbReference>
<evidence type="ECO:0000313" key="7">
    <source>
        <dbReference type="Proteomes" id="UP000738349"/>
    </source>
</evidence>
<keyword evidence="2" id="KW-0040">ANK repeat</keyword>
<feature type="domain" description="GPI inositol-deacylase winged helix" evidence="4">
    <location>
        <begin position="599"/>
        <end position="667"/>
    </location>
</feature>
<dbReference type="InterPro" id="IPR035994">
    <property type="entry name" value="Nucleoside_phosphorylase_sf"/>
</dbReference>
<dbReference type="Gene3D" id="3.40.50.300">
    <property type="entry name" value="P-loop containing nucleotide triphosphate hydrolases"/>
    <property type="match status" value="1"/>
</dbReference>
<dbReference type="Gene3D" id="1.25.40.20">
    <property type="entry name" value="Ankyrin repeat-containing domain"/>
    <property type="match status" value="1"/>
</dbReference>
<dbReference type="Gene3D" id="3.40.50.1580">
    <property type="entry name" value="Nucleoside phosphorylase domain"/>
    <property type="match status" value="1"/>
</dbReference>
<reference evidence="6" key="1">
    <citation type="journal article" date="2021" name="Nat. Commun.">
        <title>Genetic determinants of endophytism in the Arabidopsis root mycobiome.</title>
        <authorList>
            <person name="Mesny F."/>
            <person name="Miyauchi S."/>
            <person name="Thiergart T."/>
            <person name="Pickel B."/>
            <person name="Atanasova L."/>
            <person name="Karlsson M."/>
            <person name="Huettel B."/>
            <person name="Barry K.W."/>
            <person name="Haridas S."/>
            <person name="Chen C."/>
            <person name="Bauer D."/>
            <person name="Andreopoulos W."/>
            <person name="Pangilinan J."/>
            <person name="LaButti K."/>
            <person name="Riley R."/>
            <person name="Lipzen A."/>
            <person name="Clum A."/>
            <person name="Drula E."/>
            <person name="Henrissat B."/>
            <person name="Kohler A."/>
            <person name="Grigoriev I.V."/>
            <person name="Martin F.M."/>
            <person name="Hacquard S."/>
        </authorList>
    </citation>
    <scope>NUCLEOTIDE SEQUENCE</scope>
    <source>
        <strain evidence="6">MPI-CAGE-AT-0147</strain>
    </source>
</reference>
<dbReference type="InterPro" id="IPR000845">
    <property type="entry name" value="Nucleoside_phosphorylase_d"/>
</dbReference>
<protein>
    <submittedName>
        <fullName evidence="6">Ankyrin repeat-containing protein</fullName>
    </submittedName>
</protein>
<dbReference type="GO" id="GO:0003824">
    <property type="term" value="F:catalytic activity"/>
    <property type="evidence" value="ECO:0007669"/>
    <property type="project" value="InterPro"/>
</dbReference>
<evidence type="ECO:0000256" key="2">
    <source>
        <dbReference type="PROSITE-ProRule" id="PRU00023"/>
    </source>
</evidence>
<name>A0A9P9EPU1_9HYPO</name>
<dbReference type="PROSITE" id="PS50297">
    <property type="entry name" value="ANK_REP_REGION"/>
    <property type="match status" value="3"/>
</dbReference>
<dbReference type="InterPro" id="IPR036770">
    <property type="entry name" value="Ankyrin_rpt-contain_sf"/>
</dbReference>
<feature type="repeat" description="ANK" evidence="2">
    <location>
        <begin position="829"/>
        <end position="861"/>
    </location>
</feature>
<dbReference type="InterPro" id="IPR002110">
    <property type="entry name" value="Ankyrin_rpt"/>
</dbReference>
<evidence type="ECO:0000259" key="3">
    <source>
        <dbReference type="Pfam" id="PF01048"/>
    </source>
</evidence>
<feature type="domain" description="Nephrocystin 3-like N-terminal" evidence="5">
    <location>
        <begin position="322"/>
        <end position="486"/>
    </location>
</feature>
<dbReference type="InterPro" id="IPR053137">
    <property type="entry name" value="NLR-like"/>
</dbReference>
<gene>
    <name evidence="6" type="ORF">EDB81DRAFT_857544</name>
</gene>
<organism evidence="6 7">
    <name type="scientific">Dactylonectria macrodidyma</name>
    <dbReference type="NCBI Taxonomy" id="307937"/>
    <lineage>
        <taxon>Eukaryota</taxon>
        <taxon>Fungi</taxon>
        <taxon>Dikarya</taxon>
        <taxon>Ascomycota</taxon>
        <taxon>Pezizomycotina</taxon>
        <taxon>Sordariomycetes</taxon>
        <taxon>Hypocreomycetidae</taxon>
        <taxon>Hypocreales</taxon>
        <taxon>Nectriaceae</taxon>
        <taxon>Dactylonectria</taxon>
    </lineage>
</organism>
<comment type="caution">
    <text evidence="6">The sequence shown here is derived from an EMBL/GenBank/DDBJ whole genome shotgun (WGS) entry which is preliminary data.</text>
</comment>
<keyword evidence="1" id="KW-0677">Repeat</keyword>
<dbReference type="GO" id="GO:0009116">
    <property type="term" value="P:nucleoside metabolic process"/>
    <property type="evidence" value="ECO:0007669"/>
    <property type="project" value="InterPro"/>
</dbReference>
<proteinExistence type="predicted"/>
<dbReference type="Pfam" id="PF00023">
    <property type="entry name" value="Ank"/>
    <property type="match status" value="1"/>
</dbReference>
<evidence type="ECO:0000313" key="6">
    <source>
        <dbReference type="EMBL" id="KAH7141751.1"/>
    </source>
</evidence>
<accession>A0A9P9EPU1</accession>
<evidence type="ECO:0000256" key="1">
    <source>
        <dbReference type="ARBA" id="ARBA00022737"/>
    </source>
</evidence>
<dbReference type="Pfam" id="PF22939">
    <property type="entry name" value="WHD_GPIID"/>
    <property type="match status" value="1"/>
</dbReference>
<dbReference type="EMBL" id="JAGMUV010000010">
    <property type="protein sequence ID" value="KAH7141751.1"/>
    <property type="molecule type" value="Genomic_DNA"/>
</dbReference>
<dbReference type="InterPro" id="IPR027417">
    <property type="entry name" value="P-loop_NTPase"/>
</dbReference>
<dbReference type="InterPro" id="IPR056884">
    <property type="entry name" value="NPHP3-like_N"/>
</dbReference>
<dbReference type="SUPFAM" id="SSF48403">
    <property type="entry name" value="Ankyrin repeat"/>
    <property type="match status" value="1"/>
</dbReference>
<evidence type="ECO:0000259" key="5">
    <source>
        <dbReference type="Pfam" id="PF24883"/>
    </source>
</evidence>
<dbReference type="SUPFAM" id="SSF53167">
    <property type="entry name" value="Purine and uridine phosphorylases"/>
    <property type="match status" value="1"/>
</dbReference>
<dbReference type="InterPro" id="IPR054471">
    <property type="entry name" value="GPIID_WHD"/>
</dbReference>
<dbReference type="Proteomes" id="UP000738349">
    <property type="component" value="Unassembled WGS sequence"/>
</dbReference>
<dbReference type="Pfam" id="PF24883">
    <property type="entry name" value="NPHP3_N"/>
    <property type="match status" value="1"/>
</dbReference>
<evidence type="ECO:0000259" key="4">
    <source>
        <dbReference type="Pfam" id="PF22939"/>
    </source>
</evidence>
<dbReference type="Pfam" id="PF12796">
    <property type="entry name" value="Ank_2"/>
    <property type="match status" value="1"/>
</dbReference>
<sequence>MAMLHEIHHDLPKHQDDHNNYILGSIGPHNVVITCLPMGRIGTNSAATVAARMVSAFPAIKVGLMVGIGGGIPSSGVRLGDVVVGTPDGAYPGVVQWDLGKAESEGFKRTGALNNPPTCLLTALGRLYTKHEMHGSKMPQYLDHLKRNWPRLASRYTWSASLNDPLVPNGQRKKPEGVRVHYGLIASGNQVIKDDKLRDRLNDQFGGKLLCVEMEAAGLMNDFPCLVIRGICDYADSEKSKEWQEYAAAAAAAYARELLESLQPSDVVGERSIGDVLTQISEIVSKLESKMDREQSSESLHWLTPVSYSPQYSDFLRRVQPGTGQWLLQSPKYQAWLGSTGETLFCSGIPSSGKTMLATIVINDILARFRYDTSIGIAFIYGDFRRKAQQTPTDLFLSLLKQLGNGGFALKAIKDLHDRHRYRTTRPEHDEVLRLLHSVVKHHTKVFIVVDALDELQVSDGGLGLFLDDLFGLQKTGNVFLFATSRNNPPITKVFNNGLRLEIQATTQDVEKYIDCKMYQLRSGVQENTEMILRDKTKIIESTQGIFLLAELHFNALVGKTTLKSIRSYLDSLPNGLDPQIYRLVYDDAMRRILDQPNEQRRLAIKVLSWLTFAQRTMTWTEIRLFLAIEPNKANDIVAVCAGVVTIDAKSDVIRLVHYTARKYFDQTKLDWLPKAEGYISRTCLTYLSLDLFEDRFWEGSDSELKSWWWDRYLGVTKNGSKWIDGERTPTEIDLKPVGKVMEAYEYASKFWGYHAYTADEVDQDILLFLRKESKVRSSWRLLRNVPPYPSTEIFGEDNVGIRAAAYFGLDRVLRILLKDLGNGGGKPSISTPLTWATYNGQQGAALVLIENGADVNEKDSYGQTALLYGVQEGGIGAVLLLLNNGADVNAETPSGRTPLTFAVERNDLELTQALIDHGAKLNSRDKGGRFLLYWAHNEDMAELLFKNGVPPVMFD</sequence>
<dbReference type="PANTHER" id="PTHR46082:SF11">
    <property type="entry name" value="AAA+ ATPASE DOMAIN-CONTAINING PROTEIN-RELATED"/>
    <property type="match status" value="1"/>
</dbReference>
<keyword evidence="7" id="KW-1185">Reference proteome</keyword>
<dbReference type="SUPFAM" id="SSF52540">
    <property type="entry name" value="P-loop containing nucleoside triphosphate hydrolases"/>
    <property type="match status" value="1"/>
</dbReference>
<feature type="domain" description="Nucleoside phosphorylase" evidence="3">
    <location>
        <begin position="17"/>
        <end position="259"/>
    </location>
</feature>
<dbReference type="AlphaFoldDB" id="A0A9P9EPU1"/>
<dbReference type="PANTHER" id="PTHR46082">
    <property type="entry name" value="ATP/GTP-BINDING PROTEIN-RELATED"/>
    <property type="match status" value="1"/>
</dbReference>
<dbReference type="OrthoDB" id="1577640at2759"/>
<feature type="repeat" description="ANK" evidence="2">
    <location>
        <begin position="895"/>
        <end position="927"/>
    </location>
</feature>
<feature type="repeat" description="ANK" evidence="2">
    <location>
        <begin position="862"/>
        <end position="894"/>
    </location>
</feature>
<dbReference type="PROSITE" id="PS50088">
    <property type="entry name" value="ANK_REPEAT"/>
    <property type="match status" value="3"/>
</dbReference>
<dbReference type="Pfam" id="PF01048">
    <property type="entry name" value="PNP_UDP_1"/>
    <property type="match status" value="1"/>
</dbReference>